<dbReference type="Gene3D" id="2.130.10.10">
    <property type="entry name" value="YVTN repeat-like/Quinoprotein amine dehydrogenase"/>
    <property type="match status" value="2"/>
</dbReference>
<dbReference type="PANTHER" id="PTHR47197:SF3">
    <property type="entry name" value="DIHYDRO-HEME D1 DEHYDROGENASE"/>
    <property type="match status" value="1"/>
</dbReference>
<sequence>MSGDAGESGEFVLLPKIPPMKKFFLLSFVFLVSVSFAQVIHPPIGTISNPDGAEVELTLISRIHSHTPKVTDNMERYEKDIISPKSAVFLEEKNKFYINSLEGFMTVVFDIKTFKKIKSIHHDFSKKDAGLFKETTVLGYDFLTKRDEPNTFKGKPVECCLSNNKKYLWVTYYRRSYDPNAMEPSAVAIIDTDKDEIVRVMPTGPLPKMIAASPDGKYVAVTHWGDNTVGIIDVSSGDVNKFKYIKHLVVDYQQKFSAAQNQGGIDRDTHCGLCLRGTAFTSDSKYLLVGRMGGGGISVFDMSDFSFKSTVYGMRTNVRHLVVTKNYLYLSSNKSGYVQKCSIADFIAFAINPDNKGKNFTDWQECFAGAGARTIEVSDDEKYIFAACNNASAVVVIRAKDMVKVGEVKADSFPVGLALRKNNYLLISTSQAHPGVGGGNCVDIYYVRYNKK</sequence>
<dbReference type="AlphaFoldDB" id="A0A644X3G0"/>
<dbReference type="PANTHER" id="PTHR47197">
    <property type="entry name" value="PROTEIN NIRF"/>
    <property type="match status" value="1"/>
</dbReference>
<name>A0A644X3G0_9ZZZZ</name>
<evidence type="ECO:0000313" key="1">
    <source>
        <dbReference type="EMBL" id="MPM10666.1"/>
    </source>
</evidence>
<proteinExistence type="predicted"/>
<dbReference type="EMBL" id="VSSQ01001724">
    <property type="protein sequence ID" value="MPM10666.1"/>
    <property type="molecule type" value="Genomic_DNA"/>
</dbReference>
<dbReference type="InterPro" id="IPR015943">
    <property type="entry name" value="WD40/YVTN_repeat-like_dom_sf"/>
</dbReference>
<dbReference type="SUPFAM" id="SSF50974">
    <property type="entry name" value="Nitrous oxide reductase, N-terminal domain"/>
    <property type="match status" value="1"/>
</dbReference>
<reference evidence="1" key="1">
    <citation type="submission" date="2019-08" db="EMBL/GenBank/DDBJ databases">
        <authorList>
            <person name="Kucharzyk K."/>
            <person name="Murdoch R.W."/>
            <person name="Higgins S."/>
            <person name="Loffler F."/>
        </authorList>
    </citation>
    <scope>NUCLEOTIDE SEQUENCE</scope>
</reference>
<dbReference type="InterPro" id="IPR051200">
    <property type="entry name" value="Host-pathogen_enzymatic-act"/>
</dbReference>
<gene>
    <name evidence="1" type="ORF">SDC9_57000</name>
</gene>
<protein>
    <recommendedName>
        <fullName evidence="2">Peptidoglycan-binding protein</fullName>
    </recommendedName>
</protein>
<comment type="caution">
    <text evidence="1">The sequence shown here is derived from an EMBL/GenBank/DDBJ whole genome shotgun (WGS) entry which is preliminary data.</text>
</comment>
<dbReference type="InterPro" id="IPR011045">
    <property type="entry name" value="N2O_reductase_N"/>
</dbReference>
<accession>A0A644X3G0</accession>
<evidence type="ECO:0008006" key="2">
    <source>
        <dbReference type="Google" id="ProtNLM"/>
    </source>
</evidence>
<organism evidence="1">
    <name type="scientific">bioreactor metagenome</name>
    <dbReference type="NCBI Taxonomy" id="1076179"/>
    <lineage>
        <taxon>unclassified sequences</taxon>
        <taxon>metagenomes</taxon>
        <taxon>ecological metagenomes</taxon>
    </lineage>
</organism>